<dbReference type="Proteomes" id="UP000243528">
    <property type="component" value="Unassembled WGS sequence"/>
</dbReference>
<reference evidence="1 2" key="1">
    <citation type="submission" date="2018-03" db="EMBL/GenBank/DDBJ databases">
        <title>Genomic Encyclopedia of Archaeal and Bacterial Type Strains, Phase II (KMG-II): from individual species to whole genera.</title>
        <authorList>
            <person name="Goeker M."/>
        </authorList>
    </citation>
    <scope>NUCLEOTIDE SEQUENCE [LARGE SCALE GENOMIC DNA]</scope>
    <source>
        <strain evidence="1 2">DSM 45211</strain>
    </source>
</reference>
<evidence type="ECO:0000313" key="2">
    <source>
        <dbReference type="Proteomes" id="UP000243528"/>
    </source>
</evidence>
<comment type="caution">
    <text evidence="1">The sequence shown here is derived from an EMBL/GenBank/DDBJ whole genome shotgun (WGS) entry which is preliminary data.</text>
</comment>
<gene>
    <name evidence="1" type="ORF">CLV30_10496</name>
</gene>
<dbReference type="EMBL" id="PYGE01000004">
    <property type="protein sequence ID" value="PSL05230.1"/>
    <property type="molecule type" value="Genomic_DNA"/>
</dbReference>
<dbReference type="Pfam" id="PF13416">
    <property type="entry name" value="SBP_bac_8"/>
    <property type="match status" value="1"/>
</dbReference>
<keyword evidence="2" id="KW-1185">Reference proteome</keyword>
<dbReference type="AlphaFoldDB" id="A0A2P8E6X7"/>
<sequence>MGTHGRARHPSPLSRRAFLAGSAATGLALAGCGAPDVAAGRARVRQWNLFGGGDGARLVQMHEQFQDEHPRTALQAYTFAWGAPFYTKLAMSAAGGRAPEVATLHLSRLRGFSPTTLLDPFPRNMLTEAGITEEKFLPDVWRRCLVDGDLYAVPLDTHPFVTYYNTEICAEAGLLDADGRLAPFSGVDGLVDALRAVREVTGQFGASVETTNPWRLWYSLYRQLDGEFFDESGTELILDDDKAVQVLTLMRDLADEGLLPRFADYPACVAMFSNGQAGLSFNGEWEVTTYTTAELPFSMAPFPDVYGSIRTAGDSHTFVLPHQRDRSTEDTRATVEYIAWMLEHSVDWAAGGHIPAYQPVATSDEYLALTPQSEYREVADDVQFDPQAWFSGSGSQMQSEAAAAFAGVTSGDLPPEQAVAQFRAAVLKLLDTPSPV</sequence>
<protein>
    <submittedName>
        <fullName evidence="1">Carbohydrate ABC transporter substrate-binding protein (CUT1 family)</fullName>
    </submittedName>
</protein>
<dbReference type="PANTHER" id="PTHR43649">
    <property type="entry name" value="ARABINOSE-BINDING PROTEIN-RELATED"/>
    <property type="match status" value="1"/>
</dbReference>
<dbReference type="RefSeq" id="WP_106536492.1">
    <property type="nucleotide sequence ID" value="NZ_ML142899.1"/>
</dbReference>
<dbReference type="PANTHER" id="PTHR43649:SF14">
    <property type="entry name" value="BLR3389 PROTEIN"/>
    <property type="match status" value="1"/>
</dbReference>
<dbReference type="InterPro" id="IPR050490">
    <property type="entry name" value="Bact_solute-bd_prot1"/>
</dbReference>
<name>A0A2P8E6X7_9ACTN</name>
<organism evidence="1 2">
    <name type="scientific">Haloactinopolyspora alba</name>
    <dbReference type="NCBI Taxonomy" id="648780"/>
    <lineage>
        <taxon>Bacteria</taxon>
        <taxon>Bacillati</taxon>
        <taxon>Actinomycetota</taxon>
        <taxon>Actinomycetes</taxon>
        <taxon>Jiangellales</taxon>
        <taxon>Jiangellaceae</taxon>
        <taxon>Haloactinopolyspora</taxon>
    </lineage>
</organism>
<dbReference type="SUPFAM" id="SSF53850">
    <property type="entry name" value="Periplasmic binding protein-like II"/>
    <property type="match status" value="1"/>
</dbReference>
<dbReference type="Gene3D" id="3.40.190.10">
    <property type="entry name" value="Periplasmic binding protein-like II"/>
    <property type="match status" value="1"/>
</dbReference>
<dbReference type="PROSITE" id="PS51257">
    <property type="entry name" value="PROKAR_LIPOPROTEIN"/>
    <property type="match status" value="1"/>
</dbReference>
<dbReference type="InterPro" id="IPR006059">
    <property type="entry name" value="SBP"/>
</dbReference>
<dbReference type="OrthoDB" id="4393730at2"/>
<accession>A0A2P8E6X7</accession>
<proteinExistence type="predicted"/>
<evidence type="ECO:0000313" key="1">
    <source>
        <dbReference type="EMBL" id="PSL05230.1"/>
    </source>
</evidence>
<dbReference type="InterPro" id="IPR006311">
    <property type="entry name" value="TAT_signal"/>
</dbReference>
<dbReference type="PROSITE" id="PS51318">
    <property type="entry name" value="TAT"/>
    <property type="match status" value="1"/>
</dbReference>